<protein>
    <recommendedName>
        <fullName evidence="4">DUF3568 family protein</fullName>
    </recommendedName>
</protein>
<feature type="chain" id="PRO_5039378611" description="DUF3568 family protein" evidence="1">
    <location>
        <begin position="23"/>
        <end position="142"/>
    </location>
</feature>
<proteinExistence type="predicted"/>
<evidence type="ECO:0000313" key="2">
    <source>
        <dbReference type="EMBL" id="BCO33928.1"/>
    </source>
</evidence>
<accession>A0A7R7GPV8</accession>
<dbReference type="EMBL" id="AP024237">
    <property type="protein sequence ID" value="BCO33928.1"/>
    <property type="molecule type" value="Genomic_DNA"/>
</dbReference>
<evidence type="ECO:0000313" key="3">
    <source>
        <dbReference type="Proteomes" id="UP000595446"/>
    </source>
</evidence>
<keyword evidence="1" id="KW-0732">Signal</keyword>
<keyword evidence="3" id="KW-1185">Reference proteome</keyword>
<feature type="signal peptide" evidence="1">
    <location>
        <begin position="1"/>
        <end position="22"/>
    </location>
</feature>
<evidence type="ECO:0000256" key="1">
    <source>
        <dbReference type="SAM" id="SignalP"/>
    </source>
</evidence>
<dbReference type="RefSeq" id="WP_162838784.1">
    <property type="nucleotide sequence ID" value="NZ_AP024237.1"/>
</dbReference>
<gene>
    <name evidence="2" type="ORF">MHEC_03610</name>
</gene>
<dbReference type="AlphaFoldDB" id="A0A7R7GPV8"/>
<name>A0A7R7GPV8_9MYCO</name>
<dbReference type="Proteomes" id="UP000595446">
    <property type="component" value="Chromosome"/>
</dbReference>
<sequence length="142" mass="15019">MRITVSGLLGPVAAVLALGACATAIDARHGGDLVVQQTGRELARLTLQRLQTLPQAEIVTPQSRGAHVQKGPTVRTVLDVAGAADVNSVRVQGRDPAQTLRADELTDQVILTITKHDTLKLAGSHLGVDRWVRDVTALVVNP</sequence>
<reference evidence="2 3" key="1">
    <citation type="submission" date="2020-12" db="EMBL/GenBank/DDBJ databases">
        <title>Complete genome sequence of Mycobacterium heckeshornense JCM 15655T, closely related to a pathogenic non-tuberculous mycobacterial species Mycobacterium xenopi.</title>
        <authorList>
            <person name="Yoshida M."/>
            <person name="Fukano H."/>
            <person name="Asakura T."/>
            <person name="Suzuki M."/>
            <person name="Hoshino Y."/>
        </authorList>
    </citation>
    <scope>NUCLEOTIDE SEQUENCE [LARGE SCALE GENOMIC DNA]</scope>
    <source>
        <strain evidence="2 3">JCM 15655</strain>
    </source>
</reference>
<dbReference type="PROSITE" id="PS51257">
    <property type="entry name" value="PROKAR_LIPOPROTEIN"/>
    <property type="match status" value="1"/>
</dbReference>
<organism evidence="2 3">
    <name type="scientific">Mycobacterium heckeshornense</name>
    <dbReference type="NCBI Taxonomy" id="110505"/>
    <lineage>
        <taxon>Bacteria</taxon>
        <taxon>Bacillati</taxon>
        <taxon>Actinomycetota</taxon>
        <taxon>Actinomycetes</taxon>
        <taxon>Mycobacteriales</taxon>
        <taxon>Mycobacteriaceae</taxon>
        <taxon>Mycobacterium</taxon>
    </lineage>
</organism>
<evidence type="ECO:0008006" key="4">
    <source>
        <dbReference type="Google" id="ProtNLM"/>
    </source>
</evidence>